<protein>
    <submittedName>
        <fullName evidence="3">Uncharacterized protein</fullName>
    </submittedName>
</protein>
<feature type="compositionally biased region" description="Acidic residues" evidence="1">
    <location>
        <begin position="122"/>
        <end position="161"/>
    </location>
</feature>
<evidence type="ECO:0000313" key="4">
    <source>
        <dbReference type="Proteomes" id="UP000240883"/>
    </source>
</evidence>
<feature type="compositionally biased region" description="Acidic residues" evidence="1">
    <location>
        <begin position="168"/>
        <end position="179"/>
    </location>
</feature>
<feature type="region of interest" description="Disordered" evidence="1">
    <location>
        <begin position="115"/>
        <end position="179"/>
    </location>
</feature>
<keyword evidence="2" id="KW-0812">Transmembrane</keyword>
<keyword evidence="2" id="KW-0472">Membrane</keyword>
<evidence type="ECO:0000313" key="3">
    <source>
        <dbReference type="EMBL" id="PSN61683.1"/>
    </source>
</evidence>
<sequence length="179" mass="20991">MLIHTINYLTKLEMDPLSIAFTVGSAIGLVNSLFSIYRNVRRWLKSRDPLWKENTRMMKILKSYFKRNSDPNERVPEHLRAMIEILNERKANWKDVPGAQKAEREARMQQRYKEVGYTTDYDSSDDESDGFPEGYDNYDGESPEDDEESLEDEDPLYDEESSSSYASSDEDDEYGYDYD</sequence>
<keyword evidence="2" id="KW-1133">Transmembrane helix</keyword>
<evidence type="ECO:0000256" key="1">
    <source>
        <dbReference type="SAM" id="MobiDB-lite"/>
    </source>
</evidence>
<proteinExistence type="predicted"/>
<dbReference type="EMBL" id="KZ678143">
    <property type="protein sequence ID" value="PSN61683.1"/>
    <property type="molecule type" value="Genomic_DNA"/>
</dbReference>
<gene>
    <name evidence="3" type="ORF">BS50DRAFT_651056</name>
</gene>
<feature type="transmembrane region" description="Helical" evidence="2">
    <location>
        <begin position="17"/>
        <end position="37"/>
    </location>
</feature>
<reference evidence="3 4" key="1">
    <citation type="journal article" date="2018" name="Front. Microbiol.">
        <title>Genome-Wide Analysis of Corynespora cassiicola Leaf Fall Disease Putative Effectors.</title>
        <authorList>
            <person name="Lopez D."/>
            <person name="Ribeiro S."/>
            <person name="Label P."/>
            <person name="Fumanal B."/>
            <person name="Venisse J.S."/>
            <person name="Kohler A."/>
            <person name="de Oliveira R.R."/>
            <person name="Labutti K."/>
            <person name="Lipzen A."/>
            <person name="Lail K."/>
            <person name="Bauer D."/>
            <person name="Ohm R.A."/>
            <person name="Barry K.W."/>
            <person name="Spatafora J."/>
            <person name="Grigoriev I.V."/>
            <person name="Martin F.M."/>
            <person name="Pujade-Renaud V."/>
        </authorList>
    </citation>
    <scope>NUCLEOTIDE SEQUENCE [LARGE SCALE GENOMIC DNA]</scope>
    <source>
        <strain evidence="3 4">Philippines</strain>
    </source>
</reference>
<name>A0A2T2N8E3_CORCC</name>
<dbReference type="OrthoDB" id="10561136at2759"/>
<accession>A0A2T2N8E3</accession>
<evidence type="ECO:0000256" key="2">
    <source>
        <dbReference type="SAM" id="Phobius"/>
    </source>
</evidence>
<organism evidence="3 4">
    <name type="scientific">Corynespora cassiicola Philippines</name>
    <dbReference type="NCBI Taxonomy" id="1448308"/>
    <lineage>
        <taxon>Eukaryota</taxon>
        <taxon>Fungi</taxon>
        <taxon>Dikarya</taxon>
        <taxon>Ascomycota</taxon>
        <taxon>Pezizomycotina</taxon>
        <taxon>Dothideomycetes</taxon>
        <taxon>Pleosporomycetidae</taxon>
        <taxon>Pleosporales</taxon>
        <taxon>Corynesporascaceae</taxon>
        <taxon>Corynespora</taxon>
    </lineage>
</organism>
<keyword evidence="4" id="KW-1185">Reference proteome</keyword>
<dbReference type="Proteomes" id="UP000240883">
    <property type="component" value="Unassembled WGS sequence"/>
</dbReference>
<dbReference type="AlphaFoldDB" id="A0A2T2N8E3"/>